<evidence type="ECO:0000313" key="3">
    <source>
        <dbReference type="Proteomes" id="UP001178507"/>
    </source>
</evidence>
<dbReference type="InterPro" id="IPR023214">
    <property type="entry name" value="HAD_sf"/>
</dbReference>
<organism evidence="2 3">
    <name type="scientific">Effrenium voratum</name>
    <dbReference type="NCBI Taxonomy" id="2562239"/>
    <lineage>
        <taxon>Eukaryota</taxon>
        <taxon>Sar</taxon>
        <taxon>Alveolata</taxon>
        <taxon>Dinophyceae</taxon>
        <taxon>Suessiales</taxon>
        <taxon>Symbiodiniaceae</taxon>
        <taxon>Effrenium</taxon>
    </lineage>
</organism>
<dbReference type="InterPro" id="IPR036412">
    <property type="entry name" value="HAD-like_sf"/>
</dbReference>
<keyword evidence="1" id="KW-0378">Hydrolase</keyword>
<reference evidence="2" key="1">
    <citation type="submission" date="2023-08" db="EMBL/GenBank/DDBJ databases">
        <authorList>
            <person name="Chen Y."/>
            <person name="Shah S."/>
            <person name="Dougan E. K."/>
            <person name="Thang M."/>
            <person name="Chan C."/>
        </authorList>
    </citation>
    <scope>NUCLEOTIDE SEQUENCE</scope>
</reference>
<keyword evidence="3" id="KW-1185">Reference proteome</keyword>
<comment type="caution">
    <text evidence="2">The sequence shown here is derived from an EMBL/GenBank/DDBJ whole genome shotgun (WGS) entry which is preliminary data.</text>
</comment>
<dbReference type="PANTHER" id="PTHR43316:SF8">
    <property type="entry name" value="HAD FAMILY HYDROLASE"/>
    <property type="match status" value="1"/>
</dbReference>
<dbReference type="AlphaFoldDB" id="A0AA36NI56"/>
<evidence type="ECO:0000256" key="1">
    <source>
        <dbReference type="ARBA" id="ARBA00022801"/>
    </source>
</evidence>
<dbReference type="Pfam" id="PF13242">
    <property type="entry name" value="Hydrolase_like"/>
    <property type="match status" value="1"/>
</dbReference>
<accession>A0AA36NI56</accession>
<dbReference type="Gene3D" id="1.20.120.1600">
    <property type="match status" value="1"/>
</dbReference>
<sequence>MRRLRREPVGESASYTSLRCMAYAELLGGDEATAEARRKLDTATAGWKWREAFQHLSAEEIVKAWVAARNRAGALHLYPDVVPCLEGLASSGAMVGAITNGAGNPSDIPPLADFFHFCVSAEEDTIFPHRKPSPVIFEEALARARALGWSGKTEWWHVGDDLATDVAAASRVGMRTVHVDRPGQTENRFSVSSKEELAARQAGAAPWLCQRLEARSQMAVGQT</sequence>
<dbReference type="InterPro" id="IPR051540">
    <property type="entry name" value="S-2-haloacid_dehalogenase"/>
</dbReference>
<proteinExistence type="predicted"/>
<dbReference type="Gene3D" id="3.40.50.1000">
    <property type="entry name" value="HAD superfamily/HAD-like"/>
    <property type="match status" value="1"/>
</dbReference>
<dbReference type="PANTHER" id="PTHR43316">
    <property type="entry name" value="HYDROLASE, HALOACID DELAHOGENASE-RELATED"/>
    <property type="match status" value="1"/>
</dbReference>
<dbReference type="GO" id="GO:0016787">
    <property type="term" value="F:hydrolase activity"/>
    <property type="evidence" value="ECO:0007669"/>
    <property type="project" value="UniProtKB-KW"/>
</dbReference>
<name>A0AA36NI56_9DINO</name>
<dbReference type="EMBL" id="CAUJNA010003551">
    <property type="protein sequence ID" value="CAJ1404676.1"/>
    <property type="molecule type" value="Genomic_DNA"/>
</dbReference>
<evidence type="ECO:0000313" key="2">
    <source>
        <dbReference type="EMBL" id="CAJ1404676.1"/>
    </source>
</evidence>
<dbReference type="Proteomes" id="UP001178507">
    <property type="component" value="Unassembled WGS sequence"/>
</dbReference>
<gene>
    <name evidence="2" type="ORF">EVOR1521_LOCUS27074</name>
</gene>
<dbReference type="SUPFAM" id="SSF56784">
    <property type="entry name" value="HAD-like"/>
    <property type="match status" value="1"/>
</dbReference>
<protein>
    <submittedName>
        <fullName evidence="2">Uncharacterized protein</fullName>
    </submittedName>
</protein>